<dbReference type="SUPFAM" id="SSF48452">
    <property type="entry name" value="TPR-like"/>
    <property type="match status" value="1"/>
</dbReference>
<evidence type="ECO:0000256" key="7">
    <source>
        <dbReference type="ARBA" id="ARBA00022833"/>
    </source>
</evidence>
<dbReference type="InterPro" id="IPR030873">
    <property type="entry name" value="Protease_BepA"/>
</dbReference>
<keyword evidence="7" id="KW-0862">Zinc</keyword>
<dbReference type="GO" id="GO:0046872">
    <property type="term" value="F:metal ion binding"/>
    <property type="evidence" value="ECO:0007669"/>
    <property type="project" value="UniProtKB-KW"/>
</dbReference>
<keyword evidence="5" id="KW-0574">Periplasm</keyword>
<dbReference type="AlphaFoldDB" id="A0A5B8R8P7"/>
<dbReference type="PANTHER" id="PTHR22726:SF1">
    <property type="entry name" value="METALLOENDOPEPTIDASE OMA1, MITOCHONDRIAL"/>
    <property type="match status" value="1"/>
</dbReference>
<dbReference type="HAMAP" id="MF_00997">
    <property type="entry name" value="Protease_BepA"/>
    <property type="match status" value="1"/>
</dbReference>
<keyword evidence="8" id="KW-0482">Metalloprotease</keyword>
<dbReference type="PANTHER" id="PTHR22726">
    <property type="entry name" value="METALLOENDOPEPTIDASE OMA1"/>
    <property type="match status" value="1"/>
</dbReference>
<feature type="domain" description="Peptidase M48" evidence="10">
    <location>
        <begin position="69"/>
        <end position="255"/>
    </location>
</feature>
<dbReference type="CDD" id="cd07333">
    <property type="entry name" value="M48C_bepA_like"/>
    <property type="match status" value="1"/>
</dbReference>
<keyword evidence="6 11" id="KW-0378">Hydrolase</keyword>
<accession>A0A5B8R8P7</accession>
<evidence type="ECO:0000256" key="2">
    <source>
        <dbReference type="ARBA" id="ARBA00022670"/>
    </source>
</evidence>
<dbReference type="Gene3D" id="1.25.40.10">
    <property type="entry name" value="Tetratricopeptide repeat domain"/>
    <property type="match status" value="1"/>
</dbReference>
<evidence type="ECO:0000259" key="10">
    <source>
        <dbReference type="Pfam" id="PF01435"/>
    </source>
</evidence>
<feature type="region of interest" description="Disordered" evidence="9">
    <location>
        <begin position="458"/>
        <end position="486"/>
    </location>
</feature>
<organism evidence="11">
    <name type="scientific">uncultured organism</name>
    <dbReference type="NCBI Taxonomy" id="155900"/>
    <lineage>
        <taxon>unclassified sequences</taxon>
        <taxon>environmental samples</taxon>
    </lineage>
</organism>
<sequence length="486" mass="52110">MARTLLSALILATGIVTAPAAGAALDLSLPDMGDPADQVMTPAREHEIGQRMMGEIRREASLVDDPAITGYIHDLGVRLAGYSGRPSDGFSFFLIDDPRINAFAMPGGYIGMNTGLFLAAQSESELASVLAHEMTHVTQRHLARRILAAQGSSLRTMAMILAGILIGTQDPQAGSAAAMSGMASAAQSQLAYSREHEHEADRIGEELLARAGFDPHGMPRFFGRLLDASRYSATPPPFLSTHPLTEERIAESRQRADELAASQGKTFESANFALIHARLAAITAHSGSAAVERLRGQLDDGKATRAEHYGLAVALIRADHLDAARKALDTASTDGGERAAYYLTRADIARAAEQPAQAISILEEGLSLFPDDYALEYRRIQALTAAGRHEEALKAVTAAAERHPWSDDLLRLHARTADAAGRQAEASLAMARFYAARGDLRSALRQLDDVLSSPAADGYQRSRARALQQNWQQQISGKDGEPSSGE</sequence>
<evidence type="ECO:0000256" key="4">
    <source>
        <dbReference type="ARBA" id="ARBA00022729"/>
    </source>
</evidence>
<keyword evidence="4" id="KW-0732">Signal</keyword>
<dbReference type="InterPro" id="IPR051156">
    <property type="entry name" value="Mito/Outer_Membr_Metalloprot"/>
</dbReference>
<dbReference type="GO" id="GO:0004222">
    <property type="term" value="F:metalloendopeptidase activity"/>
    <property type="evidence" value="ECO:0007669"/>
    <property type="project" value="InterPro"/>
</dbReference>
<protein>
    <submittedName>
        <fullName evidence="11">Beta-barrel assembly-enhancing protease</fullName>
        <ecNumber evidence="11">3.4.-.-</ecNumber>
    </submittedName>
</protein>
<dbReference type="EC" id="3.4.-.-" evidence="11"/>
<evidence type="ECO:0000256" key="8">
    <source>
        <dbReference type="ARBA" id="ARBA00023049"/>
    </source>
</evidence>
<gene>
    <name evidence="11" type="primary">bepA_2</name>
    <name evidence="11" type="ORF">KBTEX_01219</name>
</gene>
<dbReference type="InterPro" id="IPR001915">
    <property type="entry name" value="Peptidase_M48"/>
</dbReference>
<dbReference type="EMBL" id="MN079091">
    <property type="protein sequence ID" value="QEA04901.1"/>
    <property type="molecule type" value="Genomic_DNA"/>
</dbReference>
<evidence type="ECO:0000256" key="1">
    <source>
        <dbReference type="ARBA" id="ARBA00001947"/>
    </source>
</evidence>
<evidence type="ECO:0000256" key="9">
    <source>
        <dbReference type="SAM" id="MobiDB-lite"/>
    </source>
</evidence>
<name>A0A5B8R8P7_9ZZZZ</name>
<keyword evidence="3" id="KW-0479">Metal-binding</keyword>
<dbReference type="GO" id="GO:0051603">
    <property type="term" value="P:proteolysis involved in protein catabolic process"/>
    <property type="evidence" value="ECO:0007669"/>
    <property type="project" value="TreeGrafter"/>
</dbReference>
<feature type="compositionally biased region" description="Polar residues" evidence="9">
    <location>
        <begin position="467"/>
        <end position="476"/>
    </location>
</feature>
<comment type="cofactor">
    <cofactor evidence="1">
        <name>Zn(2+)</name>
        <dbReference type="ChEBI" id="CHEBI:29105"/>
    </cofactor>
</comment>
<evidence type="ECO:0000256" key="5">
    <source>
        <dbReference type="ARBA" id="ARBA00022764"/>
    </source>
</evidence>
<dbReference type="Gene3D" id="3.30.2010.10">
    <property type="entry name" value="Metalloproteases ('zincins'), catalytic domain"/>
    <property type="match status" value="1"/>
</dbReference>
<dbReference type="InterPro" id="IPR011990">
    <property type="entry name" value="TPR-like_helical_dom_sf"/>
</dbReference>
<proteinExistence type="inferred from homology"/>
<reference evidence="11" key="1">
    <citation type="submission" date="2019-06" db="EMBL/GenBank/DDBJ databases">
        <authorList>
            <person name="Murdoch R.W."/>
            <person name="Fathepure B."/>
        </authorList>
    </citation>
    <scope>NUCLEOTIDE SEQUENCE</scope>
</reference>
<evidence type="ECO:0000256" key="6">
    <source>
        <dbReference type="ARBA" id="ARBA00022801"/>
    </source>
</evidence>
<keyword evidence="2 11" id="KW-0645">Protease</keyword>
<dbReference type="Pfam" id="PF01435">
    <property type="entry name" value="Peptidase_M48"/>
    <property type="match status" value="1"/>
</dbReference>
<evidence type="ECO:0000313" key="11">
    <source>
        <dbReference type="EMBL" id="QEA04901.1"/>
    </source>
</evidence>
<evidence type="ECO:0000256" key="3">
    <source>
        <dbReference type="ARBA" id="ARBA00022723"/>
    </source>
</evidence>
<dbReference type="Pfam" id="PF14559">
    <property type="entry name" value="TPR_19"/>
    <property type="match status" value="1"/>
</dbReference>
<dbReference type="GO" id="GO:0016020">
    <property type="term" value="C:membrane"/>
    <property type="evidence" value="ECO:0007669"/>
    <property type="project" value="InterPro"/>
</dbReference>